<evidence type="ECO:0000313" key="2">
    <source>
        <dbReference type="EMBL" id="QPD02494.1"/>
    </source>
</evidence>
<reference evidence="2 3" key="1">
    <citation type="journal article" date="2020" name="ISME J.">
        <title>Enrichment and physiological characterization of a novel comammox Nitrospira indicates ammonium inhibition of complete nitrification.</title>
        <authorList>
            <person name="Sakoula D."/>
            <person name="Koch H."/>
            <person name="Frank J."/>
            <person name="Jetten M.S.M."/>
            <person name="van Kessel M.A.H.J."/>
            <person name="Lucker S."/>
        </authorList>
    </citation>
    <scope>NUCLEOTIDE SEQUENCE [LARGE SCALE GENOMIC DNA]</scope>
    <source>
        <strain evidence="2">Comreactor17</strain>
    </source>
</reference>
<feature type="domain" description="RiboL-PSP-HEPN" evidence="1">
    <location>
        <begin position="54"/>
        <end position="228"/>
    </location>
</feature>
<name>A0A7S8FAF5_9BACT</name>
<organism evidence="2 3">
    <name type="scientific">Candidatus Nitrospira kreftii</name>
    <dbReference type="NCBI Taxonomy" id="2652173"/>
    <lineage>
        <taxon>Bacteria</taxon>
        <taxon>Pseudomonadati</taxon>
        <taxon>Nitrospirota</taxon>
        <taxon>Nitrospiria</taxon>
        <taxon>Nitrospirales</taxon>
        <taxon>Nitrospiraceae</taxon>
        <taxon>Nitrospira</taxon>
    </lineage>
</organism>
<dbReference type="Pfam" id="PF18735">
    <property type="entry name" value="HEPN_RiboL-PSP"/>
    <property type="match status" value="1"/>
</dbReference>
<gene>
    <name evidence="2" type="ORF">Nkreftii_000268</name>
</gene>
<proteinExistence type="predicted"/>
<evidence type="ECO:0000313" key="3">
    <source>
        <dbReference type="Proteomes" id="UP000593737"/>
    </source>
</evidence>
<dbReference type="Proteomes" id="UP000593737">
    <property type="component" value="Chromosome"/>
</dbReference>
<dbReference type="EMBL" id="CP047423">
    <property type="protein sequence ID" value="QPD02494.1"/>
    <property type="molecule type" value="Genomic_DNA"/>
</dbReference>
<evidence type="ECO:0000259" key="1">
    <source>
        <dbReference type="Pfam" id="PF18735"/>
    </source>
</evidence>
<dbReference type="InterPro" id="IPR041519">
    <property type="entry name" value="HEPN_RiboL-PSP"/>
</dbReference>
<dbReference type="KEGG" id="nkf:Nkreftii_000268"/>
<protein>
    <recommendedName>
        <fullName evidence="1">RiboL-PSP-HEPN domain-containing protein</fullName>
    </recommendedName>
</protein>
<sequence length="231" mass="25765">MTTFTTSASVLVKSELLKKPASIFEYTHASATSLVKAFDDAKAKRGNVRGVLTDQEQDILRAGLVMCCAGVDAALKQAIRDCFEYLLEANKQVREGFERFIRKRIGGEGDVLELASGAKFLAQVLAEKNPRVKLIEEYVRELTGESLQSADEILRATAALGLENKTLGLDILRLKEIFQIRNKIIHELDLDLNAPKRKRKVRSQADLLDNADFMLATIKKLLEELDKSLCV</sequence>
<accession>A0A7S8FAF5</accession>
<dbReference type="AlphaFoldDB" id="A0A7S8FAF5"/>